<feature type="transmembrane region" description="Helical" evidence="1">
    <location>
        <begin position="117"/>
        <end position="139"/>
    </location>
</feature>
<proteinExistence type="predicted"/>
<keyword evidence="1" id="KW-0812">Transmembrane</keyword>
<feature type="transmembrane region" description="Helical" evidence="1">
    <location>
        <begin position="83"/>
        <end position="105"/>
    </location>
</feature>
<evidence type="ECO:0000259" key="2">
    <source>
        <dbReference type="Pfam" id="PF07885"/>
    </source>
</evidence>
<protein>
    <submittedName>
        <fullName evidence="3">Two pore domain potassium channel family protein</fullName>
    </submittedName>
</protein>
<gene>
    <name evidence="3" type="ORF">FY036_16650</name>
</gene>
<dbReference type="GO" id="GO:0034220">
    <property type="term" value="P:monoatomic ion transmembrane transport"/>
    <property type="evidence" value="ECO:0007669"/>
    <property type="project" value="UniProtKB-KW"/>
</dbReference>
<keyword evidence="1" id="KW-1133">Transmembrane helix</keyword>
<organism evidence="3 4">
    <name type="scientific">Neoaquamicrobium microcysteis</name>
    <dbReference type="NCBI Taxonomy" id="2682781"/>
    <lineage>
        <taxon>Bacteria</taxon>
        <taxon>Pseudomonadati</taxon>
        <taxon>Pseudomonadota</taxon>
        <taxon>Alphaproteobacteria</taxon>
        <taxon>Hyphomicrobiales</taxon>
        <taxon>Phyllobacteriaceae</taxon>
        <taxon>Neoaquamicrobium</taxon>
    </lineage>
</organism>
<keyword evidence="1" id="KW-0472">Membrane</keyword>
<evidence type="ECO:0000313" key="3">
    <source>
        <dbReference type="EMBL" id="TYR31057.1"/>
    </source>
</evidence>
<dbReference type="RefSeq" id="WP_148915858.1">
    <property type="nucleotide sequence ID" value="NZ_VSZS01000065.1"/>
</dbReference>
<dbReference type="InterPro" id="IPR013099">
    <property type="entry name" value="K_chnl_dom"/>
</dbReference>
<reference evidence="3 4" key="2">
    <citation type="submission" date="2019-09" db="EMBL/GenBank/DDBJ databases">
        <title>Mesorhizobium sp. MaA-C15 isolated from Microcystis aeruginosa.</title>
        <authorList>
            <person name="Jeong S.E."/>
            <person name="Jin H.M."/>
            <person name="Jeon C.O."/>
        </authorList>
    </citation>
    <scope>NUCLEOTIDE SEQUENCE [LARGE SCALE GENOMIC DNA]</scope>
    <source>
        <strain evidence="3 4">MaA-C15</strain>
    </source>
</reference>
<keyword evidence="3" id="KW-0813">Transport</keyword>
<dbReference type="Gene3D" id="1.10.287.70">
    <property type="match status" value="1"/>
</dbReference>
<comment type="caution">
    <text evidence="3">The sequence shown here is derived from an EMBL/GenBank/DDBJ whole genome shotgun (WGS) entry which is preliminary data.</text>
</comment>
<accession>A0A5D4GRQ9</accession>
<dbReference type="OrthoDB" id="2974133at2"/>
<keyword evidence="3" id="KW-0407">Ion channel</keyword>
<feature type="transmembrane region" description="Helical" evidence="1">
    <location>
        <begin position="6"/>
        <end position="26"/>
    </location>
</feature>
<keyword evidence="3" id="KW-0406">Ion transport</keyword>
<evidence type="ECO:0000256" key="1">
    <source>
        <dbReference type="SAM" id="Phobius"/>
    </source>
</evidence>
<dbReference type="EMBL" id="VSZS01000065">
    <property type="protein sequence ID" value="TYR31057.1"/>
    <property type="molecule type" value="Genomic_DNA"/>
</dbReference>
<dbReference type="SUPFAM" id="SSF81324">
    <property type="entry name" value="Voltage-gated potassium channels"/>
    <property type="match status" value="1"/>
</dbReference>
<keyword evidence="4" id="KW-1185">Reference proteome</keyword>
<dbReference type="AlphaFoldDB" id="A0A5D4GRQ9"/>
<feature type="transmembrane region" description="Helical" evidence="1">
    <location>
        <begin position="47"/>
        <end position="77"/>
    </location>
</feature>
<dbReference type="Proteomes" id="UP000323258">
    <property type="component" value="Unassembled WGS sequence"/>
</dbReference>
<sequence>MLHNLLFATVLIGTTVFVHMIGLMAVSNGASRLAGMLPLDRRHTHMLAMALAALGIFGVLGAQIWIWTAAYLALGIFPDIESALYFSIATFCTLGYGDIVPPVGWRVFSALEGVNGFLLIGWSTAYLIALGIRIGPFGAGEHF</sequence>
<reference evidence="3 4" key="1">
    <citation type="submission" date="2019-08" db="EMBL/GenBank/DDBJ databases">
        <authorList>
            <person name="Seo Y.L."/>
        </authorList>
    </citation>
    <scope>NUCLEOTIDE SEQUENCE [LARGE SCALE GENOMIC DNA]</scope>
    <source>
        <strain evidence="3 4">MaA-C15</strain>
    </source>
</reference>
<evidence type="ECO:0000313" key="4">
    <source>
        <dbReference type="Proteomes" id="UP000323258"/>
    </source>
</evidence>
<dbReference type="Pfam" id="PF07885">
    <property type="entry name" value="Ion_trans_2"/>
    <property type="match status" value="1"/>
</dbReference>
<name>A0A5D4GRQ9_9HYPH</name>
<feature type="domain" description="Potassium channel" evidence="2">
    <location>
        <begin position="66"/>
        <end position="129"/>
    </location>
</feature>